<name>A0ABT5ETP0_9BACT</name>
<protein>
    <submittedName>
        <fullName evidence="1">Uncharacterized protein</fullName>
    </submittedName>
</protein>
<proteinExistence type="predicted"/>
<evidence type="ECO:0000313" key="2">
    <source>
        <dbReference type="Proteomes" id="UP001221411"/>
    </source>
</evidence>
<gene>
    <name evidence="1" type="ORF">POL67_22710</name>
</gene>
<accession>A0ABT5ETP0</accession>
<organism evidence="1 2">
    <name type="scientific">Polyangium mundeleinium</name>
    <dbReference type="NCBI Taxonomy" id="2995306"/>
    <lineage>
        <taxon>Bacteria</taxon>
        <taxon>Pseudomonadati</taxon>
        <taxon>Myxococcota</taxon>
        <taxon>Polyangia</taxon>
        <taxon>Polyangiales</taxon>
        <taxon>Polyangiaceae</taxon>
        <taxon>Polyangium</taxon>
    </lineage>
</organism>
<dbReference type="EMBL" id="JAQNDO010000001">
    <property type="protein sequence ID" value="MDC0744160.1"/>
    <property type="molecule type" value="Genomic_DNA"/>
</dbReference>
<dbReference type="RefSeq" id="WP_271920390.1">
    <property type="nucleotide sequence ID" value="NZ_JAQNDO010000001.1"/>
</dbReference>
<evidence type="ECO:0000313" key="1">
    <source>
        <dbReference type="EMBL" id="MDC0744160.1"/>
    </source>
</evidence>
<dbReference type="Proteomes" id="UP001221411">
    <property type="component" value="Unassembled WGS sequence"/>
</dbReference>
<keyword evidence="2" id="KW-1185">Reference proteome</keyword>
<reference evidence="1 2" key="1">
    <citation type="submission" date="2022-11" db="EMBL/GenBank/DDBJ databases">
        <title>Minimal conservation of predation-associated metabolite biosynthetic gene clusters underscores biosynthetic potential of Myxococcota including descriptions for ten novel species: Archangium lansinium sp. nov., Myxococcus landrumus sp. nov., Nannocystis bai.</title>
        <authorList>
            <person name="Ahearne A."/>
            <person name="Stevens C."/>
            <person name="Dowd S."/>
        </authorList>
    </citation>
    <scope>NUCLEOTIDE SEQUENCE [LARGE SCALE GENOMIC DNA]</scope>
    <source>
        <strain evidence="1 2">RJM3</strain>
    </source>
</reference>
<comment type="caution">
    <text evidence="1">The sequence shown here is derived from an EMBL/GenBank/DDBJ whole genome shotgun (WGS) entry which is preliminary data.</text>
</comment>
<sequence>MPWRGFTLLYRDRILFTGNQYRIEVHLEVDAFVAMGASGAPGVAVPPPGSLLASRVKVHWFVCDVQMFFVQPGGFCALLVDPAPPHKVYLDGFATAEGRFVAAV</sequence>